<dbReference type="OrthoDB" id="2019940at2759"/>
<dbReference type="GO" id="GO:0000139">
    <property type="term" value="C:Golgi membrane"/>
    <property type="evidence" value="ECO:0007669"/>
    <property type="project" value="UniProtKB-SubCell"/>
</dbReference>
<organism evidence="10">
    <name type="scientific">Capitella teleta</name>
    <name type="common">Polychaete worm</name>
    <dbReference type="NCBI Taxonomy" id="283909"/>
    <lineage>
        <taxon>Eukaryota</taxon>
        <taxon>Metazoa</taxon>
        <taxon>Spiralia</taxon>
        <taxon>Lophotrochozoa</taxon>
        <taxon>Annelida</taxon>
        <taxon>Polychaeta</taxon>
        <taxon>Sedentaria</taxon>
        <taxon>Scolecida</taxon>
        <taxon>Capitellidae</taxon>
        <taxon>Capitella</taxon>
    </lineage>
</organism>
<dbReference type="EMBL" id="KB308725">
    <property type="protein sequence ID" value="ELT96805.1"/>
    <property type="molecule type" value="Genomic_DNA"/>
</dbReference>
<evidence type="ECO:0000256" key="7">
    <source>
        <dbReference type="ARBA" id="ARBA00023136"/>
    </source>
</evidence>
<evidence type="ECO:0000256" key="6">
    <source>
        <dbReference type="ARBA" id="ARBA00023034"/>
    </source>
</evidence>
<dbReference type="OMA" id="ESTYNCE"/>
<dbReference type="GO" id="GO:0016051">
    <property type="term" value="P:carbohydrate biosynthetic process"/>
    <property type="evidence" value="ECO:0007669"/>
    <property type="project" value="InterPro"/>
</dbReference>
<dbReference type="EnsemblMetazoa" id="CapteT38327">
    <property type="protein sequence ID" value="CapteP38327"/>
    <property type="gene ID" value="CapteG38327"/>
</dbReference>
<reference evidence="10 12" key="2">
    <citation type="journal article" date="2013" name="Nature">
        <title>Insights into bilaterian evolution from three spiralian genomes.</title>
        <authorList>
            <person name="Simakov O."/>
            <person name="Marletaz F."/>
            <person name="Cho S.J."/>
            <person name="Edsinger-Gonzales E."/>
            <person name="Havlak P."/>
            <person name="Hellsten U."/>
            <person name="Kuo D.H."/>
            <person name="Larsson T."/>
            <person name="Lv J."/>
            <person name="Arendt D."/>
            <person name="Savage R."/>
            <person name="Osoegawa K."/>
            <person name="de Jong P."/>
            <person name="Grimwood J."/>
            <person name="Chapman J.A."/>
            <person name="Shapiro H."/>
            <person name="Aerts A."/>
            <person name="Otillar R.P."/>
            <person name="Terry A.Y."/>
            <person name="Boore J.L."/>
            <person name="Grigoriev I.V."/>
            <person name="Lindberg D.R."/>
            <person name="Seaver E.C."/>
            <person name="Weisblat D.A."/>
            <person name="Putnam N.H."/>
            <person name="Rokhsar D.S."/>
        </authorList>
    </citation>
    <scope>NUCLEOTIDE SEQUENCE</scope>
    <source>
        <strain evidence="10 12">I ESC-2004</strain>
    </source>
</reference>
<keyword evidence="5" id="KW-1133">Transmembrane helix</keyword>
<evidence type="ECO:0000256" key="5">
    <source>
        <dbReference type="ARBA" id="ARBA00022989"/>
    </source>
</evidence>
<evidence type="ECO:0000313" key="11">
    <source>
        <dbReference type="EnsemblMetazoa" id="CapteP38327"/>
    </source>
</evidence>
<keyword evidence="8 9" id="KW-0325">Glycoprotein</keyword>
<dbReference type="Pfam" id="PF03567">
    <property type="entry name" value="Sulfotransfer_2"/>
    <property type="match status" value="1"/>
</dbReference>
<comment type="subcellular location">
    <subcellularLocation>
        <location evidence="1 9">Golgi apparatus membrane</location>
        <topology evidence="1 9">Single-pass type II membrane protein</topology>
    </subcellularLocation>
</comment>
<dbReference type="EMBL" id="AMQN01002237">
    <property type="status" value="NOT_ANNOTATED_CDS"/>
    <property type="molecule type" value="Genomic_DNA"/>
</dbReference>
<evidence type="ECO:0000313" key="12">
    <source>
        <dbReference type="Proteomes" id="UP000014760"/>
    </source>
</evidence>
<gene>
    <name evidence="10" type="ORF">CAPTEDRAFT_38327</name>
</gene>
<keyword evidence="9" id="KW-0119">Carbohydrate metabolism</keyword>
<feature type="non-terminal residue" evidence="10">
    <location>
        <position position="1"/>
    </location>
</feature>
<accession>R7U0V8</accession>
<dbReference type="GO" id="GO:0008146">
    <property type="term" value="F:sulfotransferase activity"/>
    <property type="evidence" value="ECO:0007669"/>
    <property type="project" value="InterPro"/>
</dbReference>
<dbReference type="Proteomes" id="UP000014760">
    <property type="component" value="Unassembled WGS sequence"/>
</dbReference>
<keyword evidence="7" id="KW-0472">Membrane</keyword>
<keyword evidence="4" id="KW-0812">Transmembrane</keyword>
<protein>
    <recommendedName>
        <fullName evidence="9">Carbohydrate sulfotransferase</fullName>
        <ecNumber evidence="9">2.8.2.-</ecNumber>
    </recommendedName>
</protein>
<dbReference type="AlphaFoldDB" id="R7U0V8"/>
<keyword evidence="9" id="KW-0735">Signal-anchor</keyword>
<keyword evidence="12" id="KW-1185">Reference proteome</keyword>
<comment type="similarity">
    <text evidence="2 9">Belongs to the sulfotransferase 2 family.</text>
</comment>
<dbReference type="EC" id="2.8.2.-" evidence="9"/>
<proteinExistence type="inferred from homology"/>
<evidence type="ECO:0000256" key="8">
    <source>
        <dbReference type="ARBA" id="ARBA00023180"/>
    </source>
</evidence>
<dbReference type="PANTHER" id="PTHR12137">
    <property type="entry name" value="CARBOHYDRATE SULFOTRANSFERASE"/>
    <property type="match status" value="1"/>
</dbReference>
<dbReference type="InterPro" id="IPR018011">
    <property type="entry name" value="Carb_sulfotrans_8-10"/>
</dbReference>
<keyword evidence="3 9" id="KW-0808">Transferase</keyword>
<keyword evidence="6 9" id="KW-0333">Golgi apparatus</keyword>
<name>R7U0V8_CAPTE</name>
<evidence type="ECO:0000256" key="2">
    <source>
        <dbReference type="ARBA" id="ARBA00006339"/>
    </source>
</evidence>
<evidence type="ECO:0000256" key="3">
    <source>
        <dbReference type="ARBA" id="ARBA00022679"/>
    </source>
</evidence>
<evidence type="ECO:0000256" key="1">
    <source>
        <dbReference type="ARBA" id="ARBA00004323"/>
    </source>
</evidence>
<dbReference type="InterPro" id="IPR005331">
    <property type="entry name" value="Sulfotransferase"/>
</dbReference>
<dbReference type="HOGENOM" id="CLU_106861_0_0_1"/>
<feature type="non-terminal residue" evidence="10">
    <location>
        <position position="165"/>
    </location>
</feature>
<reference evidence="11" key="3">
    <citation type="submission" date="2015-06" db="UniProtKB">
        <authorList>
            <consortium name="EnsemblMetazoa"/>
        </authorList>
    </citation>
    <scope>IDENTIFICATION</scope>
</reference>
<dbReference type="PANTHER" id="PTHR12137:SF54">
    <property type="entry name" value="CARBOHYDRATE SULFOTRANSFERASE"/>
    <property type="match status" value="1"/>
</dbReference>
<evidence type="ECO:0000313" key="10">
    <source>
        <dbReference type="EMBL" id="ELT96805.1"/>
    </source>
</evidence>
<sequence>VEFRLRKYLKGLIVRHPFDRIVSAFNNKFIQRVEFPELMGAIYDKVHGVNDSEVIHTKRITFSQFVDYLIDPGDLPWDEHWSTYDDLCDPCGIQYDYILKMETLQPDIDDIRARTGIVRKLGHNNQAAKVKWRRSATINDLWSLPAEKRQGLFNVYKTDFEMFGY</sequence>
<dbReference type="STRING" id="283909.R7U0V8"/>
<evidence type="ECO:0000256" key="4">
    <source>
        <dbReference type="ARBA" id="ARBA00022692"/>
    </source>
</evidence>
<evidence type="ECO:0000256" key="9">
    <source>
        <dbReference type="RuleBase" id="RU364020"/>
    </source>
</evidence>
<reference evidence="12" key="1">
    <citation type="submission" date="2012-12" db="EMBL/GenBank/DDBJ databases">
        <authorList>
            <person name="Hellsten U."/>
            <person name="Grimwood J."/>
            <person name="Chapman J.A."/>
            <person name="Shapiro H."/>
            <person name="Aerts A."/>
            <person name="Otillar R.P."/>
            <person name="Terry A.Y."/>
            <person name="Boore J.L."/>
            <person name="Simakov O."/>
            <person name="Marletaz F."/>
            <person name="Cho S.-J."/>
            <person name="Edsinger-Gonzales E."/>
            <person name="Havlak P."/>
            <person name="Kuo D.-H."/>
            <person name="Larsson T."/>
            <person name="Lv J."/>
            <person name="Arendt D."/>
            <person name="Savage R."/>
            <person name="Osoegawa K."/>
            <person name="de Jong P."/>
            <person name="Lindberg D.R."/>
            <person name="Seaver E.C."/>
            <person name="Weisblat D.A."/>
            <person name="Putnam N.H."/>
            <person name="Grigoriev I.V."/>
            <person name="Rokhsar D.S."/>
        </authorList>
    </citation>
    <scope>NUCLEOTIDE SEQUENCE</scope>
    <source>
        <strain evidence="12">I ESC-2004</strain>
    </source>
</reference>